<name>A0A6C0AGA1_9ZZZZ</name>
<protein>
    <submittedName>
        <fullName evidence="2">Uncharacterized protein</fullName>
    </submittedName>
</protein>
<sequence length="283" mass="33132">MGGIYSKISNNKKEKDLIKNLQNLQVRVIAYLISKGIMSDDLVEEFAKYYSNTIKDEFNLKDIYNERNIIEEANTLSRRILEQNANIIRERLSKNKEDAIEELGYISADFFKKHKRYPHIEELEEDANKLGLFLSQNKDKWIYKGKNKIKPRKSVNWDSELVKVNNIEHNNDFSIKNNSANSQRYGRFLVTKESNLSDNDLKVTKNVDKIDEMKSFKPISGGKSNKKKKTKKLYKKKKSKKNKKSYKSKKPSKTENKKIEENESPLRNEEETQVIHSIYAAVI</sequence>
<reference evidence="2" key="1">
    <citation type="journal article" date="2020" name="Nature">
        <title>Giant virus diversity and host interactions through global metagenomics.</title>
        <authorList>
            <person name="Schulz F."/>
            <person name="Roux S."/>
            <person name="Paez-Espino D."/>
            <person name="Jungbluth S."/>
            <person name="Walsh D.A."/>
            <person name="Denef V.J."/>
            <person name="McMahon K.D."/>
            <person name="Konstantinidis K.T."/>
            <person name="Eloe-Fadrosh E.A."/>
            <person name="Kyrpides N.C."/>
            <person name="Woyke T."/>
        </authorList>
    </citation>
    <scope>NUCLEOTIDE SEQUENCE</scope>
    <source>
        <strain evidence="2">GVMAG-S-1024976-23</strain>
    </source>
</reference>
<proteinExistence type="predicted"/>
<feature type="compositionally biased region" description="Basic and acidic residues" evidence="1">
    <location>
        <begin position="252"/>
        <end position="270"/>
    </location>
</feature>
<evidence type="ECO:0000256" key="1">
    <source>
        <dbReference type="SAM" id="MobiDB-lite"/>
    </source>
</evidence>
<feature type="region of interest" description="Disordered" evidence="1">
    <location>
        <begin position="215"/>
        <end position="271"/>
    </location>
</feature>
<dbReference type="AlphaFoldDB" id="A0A6C0AGA1"/>
<dbReference type="EMBL" id="MN740602">
    <property type="protein sequence ID" value="QHS78742.1"/>
    <property type="molecule type" value="Genomic_DNA"/>
</dbReference>
<accession>A0A6C0AGA1</accession>
<evidence type="ECO:0000313" key="2">
    <source>
        <dbReference type="EMBL" id="QHS78742.1"/>
    </source>
</evidence>
<organism evidence="2">
    <name type="scientific">viral metagenome</name>
    <dbReference type="NCBI Taxonomy" id="1070528"/>
    <lineage>
        <taxon>unclassified sequences</taxon>
        <taxon>metagenomes</taxon>
        <taxon>organismal metagenomes</taxon>
    </lineage>
</organism>
<feature type="compositionally biased region" description="Basic residues" evidence="1">
    <location>
        <begin position="224"/>
        <end position="251"/>
    </location>
</feature>